<dbReference type="Proteomes" id="UP000248925">
    <property type="component" value="Unassembled WGS sequence"/>
</dbReference>
<evidence type="ECO:0000259" key="2">
    <source>
        <dbReference type="Pfam" id="PF07811"/>
    </source>
</evidence>
<keyword evidence="4" id="KW-1185">Reference proteome</keyword>
<organism evidence="3 4">
    <name type="scientific">Rhizobium tubonense</name>
    <dbReference type="NCBI Taxonomy" id="484088"/>
    <lineage>
        <taxon>Bacteria</taxon>
        <taxon>Pseudomonadati</taxon>
        <taxon>Pseudomonadota</taxon>
        <taxon>Alphaproteobacteria</taxon>
        <taxon>Hyphomicrobiales</taxon>
        <taxon>Rhizobiaceae</taxon>
        <taxon>Rhizobium/Agrobacterium group</taxon>
        <taxon>Rhizobium</taxon>
    </lineage>
</organism>
<name>A0A2W4CUN6_9HYPH</name>
<keyword evidence="1" id="KW-0472">Membrane</keyword>
<dbReference type="RefSeq" id="WP_111159104.1">
    <property type="nucleotide sequence ID" value="NZ_PCDP01000005.1"/>
</dbReference>
<feature type="domain" description="TadE-like" evidence="2">
    <location>
        <begin position="23"/>
        <end position="51"/>
    </location>
</feature>
<comment type="caution">
    <text evidence="3">The sequence shown here is derived from an EMBL/GenBank/DDBJ whole genome shotgun (WGS) entry which is preliminary data.</text>
</comment>
<keyword evidence="1" id="KW-1133">Transmembrane helix</keyword>
<dbReference type="InterPro" id="IPR012495">
    <property type="entry name" value="TadE-like_dom"/>
</dbReference>
<dbReference type="AlphaFoldDB" id="A0A2W4CUN6"/>
<dbReference type="Pfam" id="PF07811">
    <property type="entry name" value="TadE"/>
    <property type="match status" value="1"/>
</dbReference>
<evidence type="ECO:0000313" key="4">
    <source>
        <dbReference type="Proteomes" id="UP000248925"/>
    </source>
</evidence>
<accession>A0A2W4CUN6</accession>
<gene>
    <name evidence="3" type="ORF">CPY51_04940</name>
</gene>
<protein>
    <recommendedName>
        <fullName evidence="2">TadE-like domain-containing protein</fullName>
    </recommendedName>
</protein>
<sequence>MTHRLLSTRLGTLLRLFGRDRRGVGAIEFAIIVPVLLLLYLGAAETTIALSFAKRASRSAGTIADIVTQQSPSINKTFLATMPAVATATFAPFGTTGLTLKISGITIDASGKGTVTWSWAQDGSKPYVVNSPVTVPTDLSTPSSFLVRTELSVPYALPTFGTGFLPSGTNTISIQRQYFYRQRQGTSIPCNDC</sequence>
<feature type="transmembrane region" description="Helical" evidence="1">
    <location>
        <begin position="23"/>
        <end position="43"/>
    </location>
</feature>
<keyword evidence="1" id="KW-0812">Transmembrane</keyword>
<reference evidence="3 4" key="1">
    <citation type="journal article" date="2018" name="Sci. Rep.">
        <title>Rhizobium tumorigenes sp. nov., a novel plant tumorigenic bacterium isolated from cane gall tumors on thornless blackberry.</title>
        <authorList>
            <person name="Kuzmanovi N."/>
            <person name="Smalla K."/>
            <person name="Gronow S."/>
            <person name="PuBawska J."/>
        </authorList>
    </citation>
    <scope>NUCLEOTIDE SEQUENCE [LARGE SCALE GENOMIC DNA]</scope>
    <source>
        <strain evidence="3 4">CCBAU 85046</strain>
    </source>
</reference>
<evidence type="ECO:0000256" key="1">
    <source>
        <dbReference type="SAM" id="Phobius"/>
    </source>
</evidence>
<evidence type="ECO:0000313" key="3">
    <source>
        <dbReference type="EMBL" id="PZM16102.1"/>
    </source>
</evidence>
<dbReference type="OrthoDB" id="7189296at2"/>
<dbReference type="EMBL" id="PCDP01000005">
    <property type="protein sequence ID" value="PZM16102.1"/>
    <property type="molecule type" value="Genomic_DNA"/>
</dbReference>
<proteinExistence type="predicted"/>